<dbReference type="AlphaFoldDB" id="A0A523QLF6"/>
<keyword evidence="5 6" id="KW-0472">Membrane</keyword>
<dbReference type="GO" id="GO:0051301">
    <property type="term" value="P:cell division"/>
    <property type="evidence" value="ECO:0007669"/>
    <property type="project" value="InterPro"/>
</dbReference>
<evidence type="ECO:0000256" key="1">
    <source>
        <dbReference type="ARBA" id="ARBA00004141"/>
    </source>
</evidence>
<evidence type="ECO:0000256" key="4">
    <source>
        <dbReference type="ARBA" id="ARBA00022989"/>
    </source>
</evidence>
<dbReference type="Pfam" id="PF01098">
    <property type="entry name" value="FTSW_RODA_SPOVE"/>
    <property type="match status" value="1"/>
</dbReference>
<feature type="non-terminal residue" evidence="7">
    <location>
        <position position="1"/>
    </location>
</feature>
<evidence type="ECO:0000256" key="6">
    <source>
        <dbReference type="SAM" id="Phobius"/>
    </source>
</evidence>
<proteinExistence type="predicted"/>
<dbReference type="InterPro" id="IPR001182">
    <property type="entry name" value="FtsW/RodA"/>
</dbReference>
<keyword evidence="4 6" id="KW-1133">Transmembrane helix</keyword>
<evidence type="ECO:0000256" key="3">
    <source>
        <dbReference type="ARBA" id="ARBA00022960"/>
    </source>
</evidence>
<protein>
    <submittedName>
        <fullName evidence="7">Rod shape-determining protein RodA</fullName>
    </submittedName>
</protein>
<dbReference type="Proteomes" id="UP000320781">
    <property type="component" value="Unassembled WGS sequence"/>
</dbReference>
<feature type="transmembrane region" description="Helical" evidence="6">
    <location>
        <begin position="41"/>
        <end position="62"/>
    </location>
</feature>
<comment type="caution">
    <text evidence="7">The sequence shown here is derived from an EMBL/GenBank/DDBJ whole genome shotgun (WGS) entry which is preliminary data.</text>
</comment>
<sequence>TGSLFARLVSGGIIMLLFLQVFISLGMVAGLMPVTGIPLPLMSYGGSSVLMFLMAIGILASIDRLGLKY</sequence>
<dbReference type="GO" id="GO:0008360">
    <property type="term" value="P:regulation of cell shape"/>
    <property type="evidence" value="ECO:0007669"/>
    <property type="project" value="UniProtKB-KW"/>
</dbReference>
<organism evidence="7 8">
    <name type="scientific">Aerophobetes bacterium</name>
    <dbReference type="NCBI Taxonomy" id="2030807"/>
    <lineage>
        <taxon>Bacteria</taxon>
        <taxon>Candidatus Aerophobota</taxon>
    </lineage>
</organism>
<evidence type="ECO:0000313" key="8">
    <source>
        <dbReference type="Proteomes" id="UP000320781"/>
    </source>
</evidence>
<dbReference type="PANTHER" id="PTHR30474:SF1">
    <property type="entry name" value="PEPTIDOGLYCAN GLYCOSYLTRANSFERASE MRDB"/>
    <property type="match status" value="1"/>
</dbReference>
<name>A0A523QLF6_UNCAE</name>
<dbReference type="GO" id="GO:0032153">
    <property type="term" value="C:cell division site"/>
    <property type="evidence" value="ECO:0007669"/>
    <property type="project" value="TreeGrafter"/>
</dbReference>
<evidence type="ECO:0000256" key="5">
    <source>
        <dbReference type="ARBA" id="ARBA00023136"/>
    </source>
</evidence>
<reference evidence="7 8" key="1">
    <citation type="submission" date="2019-03" db="EMBL/GenBank/DDBJ databases">
        <title>Metabolic potential of uncultured bacteria and archaea associated with petroleum seepage in deep-sea sediments.</title>
        <authorList>
            <person name="Dong X."/>
            <person name="Hubert C."/>
        </authorList>
    </citation>
    <scope>NUCLEOTIDE SEQUENCE [LARGE SCALE GENOMIC DNA]</scope>
    <source>
        <strain evidence="7">E44_bin92</strain>
    </source>
</reference>
<keyword evidence="2 6" id="KW-0812">Transmembrane</keyword>
<dbReference type="GO" id="GO:0005886">
    <property type="term" value="C:plasma membrane"/>
    <property type="evidence" value="ECO:0007669"/>
    <property type="project" value="TreeGrafter"/>
</dbReference>
<feature type="transmembrane region" description="Helical" evidence="6">
    <location>
        <begin position="12"/>
        <end position="35"/>
    </location>
</feature>
<accession>A0A523QLF6</accession>
<gene>
    <name evidence="7" type="ORF">E3J95_01565</name>
</gene>
<evidence type="ECO:0000313" key="7">
    <source>
        <dbReference type="EMBL" id="TES86589.1"/>
    </source>
</evidence>
<keyword evidence="3" id="KW-0133">Cell shape</keyword>
<dbReference type="EMBL" id="SOKU01000072">
    <property type="protein sequence ID" value="TES86589.1"/>
    <property type="molecule type" value="Genomic_DNA"/>
</dbReference>
<dbReference type="GO" id="GO:0015648">
    <property type="term" value="F:lipid-linked peptidoglycan transporter activity"/>
    <property type="evidence" value="ECO:0007669"/>
    <property type="project" value="TreeGrafter"/>
</dbReference>
<evidence type="ECO:0000256" key="2">
    <source>
        <dbReference type="ARBA" id="ARBA00022692"/>
    </source>
</evidence>
<comment type="subcellular location">
    <subcellularLocation>
        <location evidence="1">Membrane</location>
        <topology evidence="1">Multi-pass membrane protein</topology>
    </subcellularLocation>
</comment>
<dbReference type="PANTHER" id="PTHR30474">
    <property type="entry name" value="CELL CYCLE PROTEIN"/>
    <property type="match status" value="1"/>
</dbReference>